<accession>A0A7G3ZBA8</accession>
<keyword evidence="4" id="KW-0819">tRNA processing</keyword>
<name>A0A7G3ZBA8_9SACH</name>
<dbReference type="AlphaFoldDB" id="A0A7G3ZBA8"/>
<keyword evidence="12" id="KW-0539">Nucleus</keyword>
<dbReference type="Gene3D" id="3.30.160.60">
    <property type="entry name" value="Classic Zinc Finger"/>
    <property type="match status" value="1"/>
</dbReference>
<evidence type="ECO:0000256" key="10">
    <source>
        <dbReference type="ARBA" id="ARBA00023136"/>
    </source>
</evidence>
<dbReference type="InterPro" id="IPR051643">
    <property type="entry name" value="Transcr_Reg_ZincFinger"/>
</dbReference>
<dbReference type="GO" id="GO:0045944">
    <property type="term" value="P:positive regulation of transcription by RNA polymerase II"/>
    <property type="evidence" value="ECO:0007669"/>
    <property type="project" value="UniProtKB-ARBA"/>
</dbReference>
<dbReference type="GO" id="GO:0000978">
    <property type="term" value="F:RNA polymerase II cis-regulatory region sequence-specific DNA binding"/>
    <property type="evidence" value="ECO:0007669"/>
    <property type="project" value="TreeGrafter"/>
</dbReference>
<dbReference type="GO" id="GO:0008270">
    <property type="term" value="F:zinc ion binding"/>
    <property type="evidence" value="ECO:0007669"/>
    <property type="project" value="UniProtKB-KW"/>
</dbReference>
<keyword evidence="11" id="KW-0865">Zymogen</keyword>
<dbReference type="GO" id="GO:0008033">
    <property type="term" value="P:tRNA processing"/>
    <property type="evidence" value="ECO:0007669"/>
    <property type="project" value="UniProtKB-KW"/>
</dbReference>
<evidence type="ECO:0000256" key="1">
    <source>
        <dbReference type="ARBA" id="ARBA00004123"/>
    </source>
</evidence>
<dbReference type="InterPro" id="IPR036236">
    <property type="entry name" value="Znf_C2H2_sf"/>
</dbReference>
<evidence type="ECO:0000256" key="15">
    <source>
        <dbReference type="ARBA" id="ARBA00073838"/>
    </source>
</evidence>
<feature type="region of interest" description="Disordered" evidence="17">
    <location>
        <begin position="322"/>
        <end position="366"/>
    </location>
</feature>
<keyword evidence="5" id="KW-0479">Metal-binding</keyword>
<feature type="region of interest" description="Disordered" evidence="17">
    <location>
        <begin position="388"/>
        <end position="407"/>
    </location>
</feature>
<evidence type="ECO:0000256" key="11">
    <source>
        <dbReference type="ARBA" id="ARBA00023145"/>
    </source>
</evidence>
<evidence type="ECO:0000256" key="2">
    <source>
        <dbReference type="ARBA" id="ARBA00004413"/>
    </source>
</evidence>
<dbReference type="GO" id="GO:0005886">
    <property type="term" value="C:plasma membrane"/>
    <property type="evidence" value="ECO:0007669"/>
    <property type="project" value="UniProtKB-SubCell"/>
</dbReference>
<dbReference type="KEGG" id="tgb:HG536_0A06090"/>
<dbReference type="PROSITE" id="PS00028">
    <property type="entry name" value="ZINC_FINGER_C2H2_1"/>
    <property type="match status" value="1"/>
</dbReference>
<dbReference type="EMBL" id="CP059246">
    <property type="protein sequence ID" value="QLL30794.1"/>
    <property type="molecule type" value="Genomic_DNA"/>
</dbReference>
<keyword evidence="7 16" id="KW-0863">Zinc-finger</keyword>
<evidence type="ECO:0000256" key="16">
    <source>
        <dbReference type="PROSITE-ProRule" id="PRU00042"/>
    </source>
</evidence>
<protein>
    <recommendedName>
        <fullName evidence="15">Transcription factor STP1</fullName>
    </recommendedName>
</protein>
<evidence type="ECO:0000256" key="14">
    <source>
        <dbReference type="ARBA" id="ARBA00057128"/>
    </source>
</evidence>
<feature type="region of interest" description="Disordered" evidence="17">
    <location>
        <begin position="109"/>
        <end position="130"/>
    </location>
</feature>
<proteinExistence type="predicted"/>
<dbReference type="OrthoDB" id="9439903at2759"/>
<gene>
    <name evidence="19" type="ORF">HG536_0A06090</name>
</gene>
<dbReference type="RefSeq" id="XP_037137469.1">
    <property type="nucleotide sequence ID" value="XM_037281574.1"/>
</dbReference>
<evidence type="ECO:0000256" key="4">
    <source>
        <dbReference type="ARBA" id="ARBA00022694"/>
    </source>
</evidence>
<keyword evidence="9" id="KW-0238">DNA-binding</keyword>
<evidence type="ECO:0000256" key="17">
    <source>
        <dbReference type="SAM" id="MobiDB-lite"/>
    </source>
</evidence>
<evidence type="ECO:0000256" key="3">
    <source>
        <dbReference type="ARBA" id="ARBA00022475"/>
    </source>
</evidence>
<dbReference type="GeneID" id="59323891"/>
<keyword evidence="6" id="KW-0677">Repeat</keyword>
<sequence>MPSISFLSFGSISVKDFTARIVQLFKQVVESVVVSEPVSLGDENDVEDVKKVSLFPEKHNLDTSVFTNSSVIPCSLDITGSENPMTVSVGSDGKVSCKLAEDMTGSSAVVPITPESNKAKTPTSDATSGSEVEEEKEIFVCHYCDAKFRIRGYLTRHIKKHAIQKAYHCPFFNASAPSELRCHNSGGFSRRDTYKTHLRARHFVYPKGVKPQNRSKSSGHCSQCGQFFENTDKWVEQHIENGECKGLPDGYFKNIKSERKSGKLRMIKVSTGHSRFISTAQSVVEPKVLLNKDALEAMAIVAQDTNRSDLLSKYGNNKIMMSSTNFSGVKSKRRARDKSPPQLRKENEDDSSQRPAQDFTPLESTVSDFMDDETALNEISSSIKLSPHDHHALEPIPSASSQSSHEDQILATKGIQPVIFNDPFSIPLDMEQCSLANGTCIADFSNSRRDTKQEVPSPINNLLEAEMDAVFLGQKMLRDNEQFTNFYNCAFGSNL</sequence>
<evidence type="ECO:0000256" key="12">
    <source>
        <dbReference type="ARBA" id="ARBA00023242"/>
    </source>
</evidence>
<comment type="subunit">
    <text evidence="13">Interacts (via Region II) with SSY5; protease component of the SPS-sensor.</text>
</comment>
<dbReference type="Proteomes" id="UP000515788">
    <property type="component" value="Chromosome 1"/>
</dbReference>
<feature type="compositionally biased region" description="Basic and acidic residues" evidence="17">
    <location>
        <begin position="337"/>
        <end position="347"/>
    </location>
</feature>
<feature type="compositionally biased region" description="Polar residues" evidence="17">
    <location>
        <begin position="114"/>
        <end position="130"/>
    </location>
</feature>
<evidence type="ECO:0000256" key="5">
    <source>
        <dbReference type="ARBA" id="ARBA00022723"/>
    </source>
</evidence>
<keyword evidence="10" id="KW-0472">Membrane</keyword>
<evidence type="ECO:0000256" key="13">
    <source>
        <dbReference type="ARBA" id="ARBA00038616"/>
    </source>
</evidence>
<dbReference type="PROSITE" id="PS50157">
    <property type="entry name" value="ZINC_FINGER_C2H2_2"/>
    <property type="match status" value="1"/>
</dbReference>
<dbReference type="PANTHER" id="PTHR24396">
    <property type="entry name" value="ZINC FINGER PROTEIN"/>
    <property type="match status" value="1"/>
</dbReference>
<dbReference type="GO" id="GO:0005634">
    <property type="term" value="C:nucleus"/>
    <property type="evidence" value="ECO:0007669"/>
    <property type="project" value="UniProtKB-SubCell"/>
</dbReference>
<dbReference type="SMART" id="SM00355">
    <property type="entry name" value="ZnF_C2H2"/>
    <property type="match status" value="2"/>
</dbReference>
<evidence type="ECO:0000313" key="20">
    <source>
        <dbReference type="Proteomes" id="UP000515788"/>
    </source>
</evidence>
<dbReference type="PANTHER" id="PTHR24396:SF19">
    <property type="entry name" value="FI01119P"/>
    <property type="match status" value="1"/>
</dbReference>
<evidence type="ECO:0000256" key="9">
    <source>
        <dbReference type="ARBA" id="ARBA00023125"/>
    </source>
</evidence>
<evidence type="ECO:0000313" key="19">
    <source>
        <dbReference type="EMBL" id="QLL30794.1"/>
    </source>
</evidence>
<evidence type="ECO:0000256" key="6">
    <source>
        <dbReference type="ARBA" id="ARBA00022737"/>
    </source>
</evidence>
<keyword evidence="3" id="KW-1003">Cell membrane</keyword>
<comment type="subcellular location">
    <subcellularLocation>
        <location evidence="2">Cell membrane</location>
        <topology evidence="2">Peripheral membrane protein</topology>
        <orientation evidence="2">Cytoplasmic side</orientation>
    </subcellularLocation>
    <subcellularLocation>
        <location evidence="1">Nucleus</location>
    </subcellularLocation>
</comment>
<comment type="function">
    <text evidence="14">Transcription factor involved in the regulation of gene expression in response to extracellular amino acid levels. Synthesized as latent cytoplasmic precursor, which, upon a signal initiated by the plasma membrane SPS (SSY1-PTR3-SSY5) amino acid sensor system, becomes proteolytically activated and relocates to the nucleus, where it induces the expression of SPS-sensor-regulated genes, including the amino-acid permeases AGP1, BAP2, BAP3 and GNP1. Binding to promoters is facilitated by DAL81. Involved in the repression of genes subject to nitrogen catabolite repression and genes involved in stress response. Negatively regulated by inner nuclear membrane proteins ASI1, ASI2 and ASI3, which prevent unprocessed precursor forms that escape cytoplasmic anchoring from inducing SPS-sensor-regulated genes. May be involved in pre-tRNA splicing.</text>
</comment>
<keyword evidence="20" id="KW-1185">Reference proteome</keyword>
<keyword evidence="8" id="KW-0862">Zinc</keyword>
<organism evidence="19 20">
    <name type="scientific">Torulaspora globosa</name>
    <dbReference type="NCBI Taxonomy" id="48254"/>
    <lineage>
        <taxon>Eukaryota</taxon>
        <taxon>Fungi</taxon>
        <taxon>Dikarya</taxon>
        <taxon>Ascomycota</taxon>
        <taxon>Saccharomycotina</taxon>
        <taxon>Saccharomycetes</taxon>
        <taxon>Saccharomycetales</taxon>
        <taxon>Saccharomycetaceae</taxon>
        <taxon>Torulaspora</taxon>
    </lineage>
</organism>
<feature type="domain" description="C2H2-type" evidence="18">
    <location>
        <begin position="139"/>
        <end position="166"/>
    </location>
</feature>
<reference evidence="19 20" key="1">
    <citation type="submission" date="2020-06" db="EMBL/GenBank/DDBJ databases">
        <title>The yeast mating-type switching endonuclease HO is a domesticated member of an unorthodox homing genetic element family.</title>
        <authorList>
            <person name="Coughlan A.Y."/>
            <person name="Lombardi L."/>
            <person name="Braun-Galleani S."/>
            <person name="Martos A.R."/>
            <person name="Galeote V."/>
            <person name="Bigey F."/>
            <person name="Dequin S."/>
            <person name="Byrne K.P."/>
            <person name="Wolfe K.H."/>
        </authorList>
    </citation>
    <scope>NUCLEOTIDE SEQUENCE [LARGE SCALE GENOMIC DNA]</scope>
    <source>
        <strain evidence="19 20">CBS764</strain>
    </source>
</reference>
<evidence type="ECO:0000256" key="7">
    <source>
        <dbReference type="ARBA" id="ARBA00022771"/>
    </source>
</evidence>
<evidence type="ECO:0000256" key="8">
    <source>
        <dbReference type="ARBA" id="ARBA00022833"/>
    </source>
</evidence>
<dbReference type="GO" id="GO:0000981">
    <property type="term" value="F:DNA-binding transcription factor activity, RNA polymerase II-specific"/>
    <property type="evidence" value="ECO:0007669"/>
    <property type="project" value="TreeGrafter"/>
</dbReference>
<dbReference type="FunFam" id="3.30.160.60:FF:002194">
    <property type="entry name" value="STP1p Transcription factor"/>
    <property type="match status" value="1"/>
</dbReference>
<evidence type="ECO:0000259" key="18">
    <source>
        <dbReference type="PROSITE" id="PS50157"/>
    </source>
</evidence>
<dbReference type="SUPFAM" id="SSF57667">
    <property type="entry name" value="beta-beta-alpha zinc fingers"/>
    <property type="match status" value="1"/>
</dbReference>
<dbReference type="InterPro" id="IPR013087">
    <property type="entry name" value="Znf_C2H2_type"/>
</dbReference>